<keyword evidence="3" id="KW-1185">Reference proteome</keyword>
<dbReference type="OrthoDB" id="673645at2759"/>
<dbReference type="PANTHER" id="PTHR33912">
    <property type="entry name" value="OS01G0939400 PROTEIN"/>
    <property type="match status" value="1"/>
</dbReference>
<dbReference type="Proteomes" id="UP000236161">
    <property type="component" value="Unassembled WGS sequence"/>
</dbReference>
<dbReference type="EMBL" id="KZ453094">
    <property type="protein sequence ID" value="PKA47779.1"/>
    <property type="molecule type" value="Genomic_DNA"/>
</dbReference>
<gene>
    <name evidence="2" type="ORF">AXF42_Ash021109</name>
</gene>
<organism evidence="2 3">
    <name type="scientific">Apostasia shenzhenica</name>
    <dbReference type="NCBI Taxonomy" id="1088818"/>
    <lineage>
        <taxon>Eukaryota</taxon>
        <taxon>Viridiplantae</taxon>
        <taxon>Streptophyta</taxon>
        <taxon>Embryophyta</taxon>
        <taxon>Tracheophyta</taxon>
        <taxon>Spermatophyta</taxon>
        <taxon>Magnoliopsida</taxon>
        <taxon>Liliopsida</taxon>
        <taxon>Asparagales</taxon>
        <taxon>Orchidaceae</taxon>
        <taxon>Apostasioideae</taxon>
        <taxon>Apostasia</taxon>
    </lineage>
</organism>
<dbReference type="InterPro" id="IPR040381">
    <property type="entry name" value="At4g14450-like"/>
</dbReference>
<evidence type="ECO:0000256" key="1">
    <source>
        <dbReference type="SAM" id="MobiDB-lite"/>
    </source>
</evidence>
<dbReference type="AlphaFoldDB" id="A0A2H9ZWU5"/>
<name>A0A2H9ZWU5_9ASPA</name>
<sequence>MSTAEATGGGKMLRRRSRLSMHAPASIQVEPPSGSVAEWNVAIPLLSPLDIVSMPTEGAGPSSDSAAVEAEGGGGDRGKEVAGMWRHPAEPFYYEPPPANAPPAFAVPRCR</sequence>
<feature type="region of interest" description="Disordered" evidence="1">
    <location>
        <begin position="54"/>
        <end position="81"/>
    </location>
</feature>
<dbReference type="GO" id="GO:0005634">
    <property type="term" value="C:nucleus"/>
    <property type="evidence" value="ECO:0007669"/>
    <property type="project" value="TreeGrafter"/>
</dbReference>
<feature type="region of interest" description="Disordered" evidence="1">
    <location>
        <begin position="1"/>
        <end position="32"/>
    </location>
</feature>
<reference evidence="2 3" key="1">
    <citation type="journal article" date="2017" name="Nature">
        <title>The Apostasia genome and the evolution of orchids.</title>
        <authorList>
            <person name="Zhang G.Q."/>
            <person name="Liu K.W."/>
            <person name="Li Z."/>
            <person name="Lohaus R."/>
            <person name="Hsiao Y.Y."/>
            <person name="Niu S.C."/>
            <person name="Wang J.Y."/>
            <person name="Lin Y.C."/>
            <person name="Xu Q."/>
            <person name="Chen L.J."/>
            <person name="Yoshida K."/>
            <person name="Fujiwara S."/>
            <person name="Wang Z.W."/>
            <person name="Zhang Y.Q."/>
            <person name="Mitsuda N."/>
            <person name="Wang M."/>
            <person name="Liu G.H."/>
            <person name="Pecoraro L."/>
            <person name="Huang H.X."/>
            <person name="Xiao X.J."/>
            <person name="Lin M."/>
            <person name="Wu X.Y."/>
            <person name="Wu W.L."/>
            <person name="Chen Y.Y."/>
            <person name="Chang S.B."/>
            <person name="Sakamoto S."/>
            <person name="Ohme-Takagi M."/>
            <person name="Yagi M."/>
            <person name="Zeng S.J."/>
            <person name="Shen C.Y."/>
            <person name="Yeh C.M."/>
            <person name="Luo Y.B."/>
            <person name="Tsai W.C."/>
            <person name="Van de Peer Y."/>
            <person name="Liu Z.J."/>
        </authorList>
    </citation>
    <scope>NUCLEOTIDE SEQUENCE [LARGE SCALE GENOMIC DNA]</scope>
    <source>
        <strain evidence="3">cv. Shenzhen</strain>
        <tissue evidence="2">Stem</tissue>
    </source>
</reference>
<dbReference type="GO" id="GO:0005737">
    <property type="term" value="C:cytoplasm"/>
    <property type="evidence" value="ECO:0007669"/>
    <property type="project" value="TreeGrafter"/>
</dbReference>
<protein>
    <submittedName>
        <fullName evidence="2">Uncharacterized protein</fullName>
    </submittedName>
</protein>
<accession>A0A2H9ZWU5</accession>
<dbReference type="PANTHER" id="PTHR33912:SF2">
    <property type="entry name" value="PUTATIVE-RELATED"/>
    <property type="match status" value="1"/>
</dbReference>
<evidence type="ECO:0000313" key="3">
    <source>
        <dbReference type="Proteomes" id="UP000236161"/>
    </source>
</evidence>
<proteinExistence type="predicted"/>
<evidence type="ECO:0000313" key="2">
    <source>
        <dbReference type="EMBL" id="PKA47779.1"/>
    </source>
</evidence>